<protein>
    <submittedName>
        <fullName evidence="7">MarR family transcriptional regulator</fullName>
    </submittedName>
</protein>
<dbReference type="EMBL" id="JAUTWS010000050">
    <property type="protein sequence ID" value="MDO9712533.1"/>
    <property type="molecule type" value="Genomic_DNA"/>
</dbReference>
<comment type="caution">
    <text evidence="7">The sequence shown here is derived from an EMBL/GenBank/DDBJ whole genome shotgun (WGS) entry which is preliminary data.</text>
</comment>
<keyword evidence="3" id="KW-0805">Transcription regulation</keyword>
<dbReference type="PROSITE" id="PS50995">
    <property type="entry name" value="HTH_MARR_2"/>
    <property type="match status" value="1"/>
</dbReference>
<dbReference type="RefSeq" id="WP_305107390.1">
    <property type="nucleotide sequence ID" value="NZ_JAUTWS010000050.1"/>
</dbReference>
<name>A0ABT9E8M5_9PROT</name>
<dbReference type="SUPFAM" id="SSF46785">
    <property type="entry name" value="Winged helix' DNA-binding domain"/>
    <property type="match status" value="1"/>
</dbReference>
<evidence type="ECO:0000313" key="8">
    <source>
        <dbReference type="Proteomes" id="UP001243009"/>
    </source>
</evidence>
<keyword evidence="2" id="KW-0963">Cytoplasm</keyword>
<proteinExistence type="predicted"/>
<dbReference type="InterPro" id="IPR000835">
    <property type="entry name" value="HTH_MarR-typ"/>
</dbReference>
<comment type="subcellular location">
    <subcellularLocation>
        <location evidence="1">Cytoplasm</location>
    </subcellularLocation>
</comment>
<evidence type="ECO:0000256" key="4">
    <source>
        <dbReference type="ARBA" id="ARBA00023125"/>
    </source>
</evidence>
<sequence>MPDPKPTEPRLDLDEFLCFAIHSTAQAVGRANKPMLDQIGLTYPQYLVMVVLWAEDNQTVGRIGDKLFLESNTLTPLLKRLQAAGYIERSRCPEDERQVRIRLTDKGRALQETARAHHLEWARRVFGEDLSAAKALKQQIVSLRNRLVESQN</sequence>
<dbReference type="InterPro" id="IPR036390">
    <property type="entry name" value="WH_DNA-bd_sf"/>
</dbReference>
<evidence type="ECO:0000256" key="5">
    <source>
        <dbReference type="ARBA" id="ARBA00023163"/>
    </source>
</evidence>
<dbReference type="InterPro" id="IPR036388">
    <property type="entry name" value="WH-like_DNA-bd_sf"/>
</dbReference>
<evidence type="ECO:0000256" key="2">
    <source>
        <dbReference type="ARBA" id="ARBA00022490"/>
    </source>
</evidence>
<organism evidence="7 8">
    <name type="scientific">Paracraurococcus lichenis</name>
    <dbReference type="NCBI Taxonomy" id="3064888"/>
    <lineage>
        <taxon>Bacteria</taxon>
        <taxon>Pseudomonadati</taxon>
        <taxon>Pseudomonadota</taxon>
        <taxon>Alphaproteobacteria</taxon>
        <taxon>Acetobacterales</taxon>
        <taxon>Roseomonadaceae</taxon>
        <taxon>Paracraurococcus</taxon>
    </lineage>
</organism>
<keyword evidence="4" id="KW-0238">DNA-binding</keyword>
<dbReference type="PANTHER" id="PTHR33164">
    <property type="entry name" value="TRANSCRIPTIONAL REGULATOR, MARR FAMILY"/>
    <property type="match status" value="1"/>
</dbReference>
<dbReference type="PANTHER" id="PTHR33164:SF5">
    <property type="entry name" value="ORGANIC HYDROPEROXIDE RESISTANCE TRANSCRIPTIONAL REGULATOR"/>
    <property type="match status" value="1"/>
</dbReference>
<dbReference type="Gene3D" id="1.10.10.10">
    <property type="entry name" value="Winged helix-like DNA-binding domain superfamily/Winged helix DNA-binding domain"/>
    <property type="match status" value="1"/>
</dbReference>
<reference evidence="7 8" key="1">
    <citation type="submission" date="2023-08" db="EMBL/GenBank/DDBJ databases">
        <title>The draft genome sequence of Paracraurococcus sp. LOR1-02.</title>
        <authorList>
            <person name="Kingkaew E."/>
            <person name="Tanasupawat S."/>
        </authorList>
    </citation>
    <scope>NUCLEOTIDE SEQUENCE [LARGE SCALE GENOMIC DNA]</scope>
    <source>
        <strain evidence="7 8">LOR1-02</strain>
    </source>
</reference>
<evidence type="ECO:0000259" key="6">
    <source>
        <dbReference type="PROSITE" id="PS50995"/>
    </source>
</evidence>
<evidence type="ECO:0000256" key="1">
    <source>
        <dbReference type="ARBA" id="ARBA00004496"/>
    </source>
</evidence>
<keyword evidence="5" id="KW-0804">Transcription</keyword>
<feature type="domain" description="HTH marR-type" evidence="6">
    <location>
        <begin position="14"/>
        <end position="149"/>
    </location>
</feature>
<keyword evidence="8" id="KW-1185">Reference proteome</keyword>
<dbReference type="PRINTS" id="PR00598">
    <property type="entry name" value="HTHMARR"/>
</dbReference>
<evidence type="ECO:0000256" key="3">
    <source>
        <dbReference type="ARBA" id="ARBA00023015"/>
    </source>
</evidence>
<gene>
    <name evidence="7" type="ORF">Q7A36_29615</name>
</gene>
<dbReference type="InterPro" id="IPR039422">
    <property type="entry name" value="MarR/SlyA-like"/>
</dbReference>
<accession>A0ABT9E8M5</accession>
<dbReference type="Proteomes" id="UP001243009">
    <property type="component" value="Unassembled WGS sequence"/>
</dbReference>
<dbReference type="SMART" id="SM00347">
    <property type="entry name" value="HTH_MARR"/>
    <property type="match status" value="1"/>
</dbReference>
<dbReference type="InterPro" id="IPR055166">
    <property type="entry name" value="Transc_reg_Sar_Rot_HTH"/>
</dbReference>
<evidence type="ECO:0000313" key="7">
    <source>
        <dbReference type="EMBL" id="MDO9712533.1"/>
    </source>
</evidence>
<dbReference type="Pfam" id="PF22381">
    <property type="entry name" value="Staph_reg_Sar_Rot"/>
    <property type="match status" value="1"/>
</dbReference>